<gene>
    <name evidence="1" type="ORF">ACFFTR_39155</name>
</gene>
<reference evidence="1 2" key="1">
    <citation type="submission" date="2024-09" db="EMBL/GenBank/DDBJ databases">
        <authorList>
            <person name="Sun Q."/>
            <person name="Mori K."/>
        </authorList>
    </citation>
    <scope>NUCLEOTIDE SEQUENCE [LARGE SCALE GENOMIC DNA]</scope>
    <source>
        <strain evidence="1 2">JCM 3307</strain>
    </source>
</reference>
<name>A0ABV5MJW2_9ACTN</name>
<dbReference type="RefSeq" id="WP_223092800.1">
    <property type="nucleotide sequence ID" value="NZ_CP061913.1"/>
</dbReference>
<protein>
    <submittedName>
        <fullName evidence="1">Uncharacterized protein</fullName>
    </submittedName>
</protein>
<sequence length="83" mass="9319">MPDAHLCPASPDRVRSARIAAESQEAARRLARIRGDVARTRERIADARRRAEVRMVRSTARVVTSQEILRSSAARSGAERPRR</sequence>
<evidence type="ECO:0000313" key="2">
    <source>
        <dbReference type="Proteomes" id="UP001589608"/>
    </source>
</evidence>
<dbReference type="Proteomes" id="UP001589608">
    <property type="component" value="Unassembled WGS sequence"/>
</dbReference>
<proteinExistence type="predicted"/>
<organism evidence="1 2">
    <name type="scientific">Dactylosporangium vinaceum</name>
    <dbReference type="NCBI Taxonomy" id="53362"/>
    <lineage>
        <taxon>Bacteria</taxon>
        <taxon>Bacillati</taxon>
        <taxon>Actinomycetota</taxon>
        <taxon>Actinomycetes</taxon>
        <taxon>Micromonosporales</taxon>
        <taxon>Micromonosporaceae</taxon>
        <taxon>Dactylosporangium</taxon>
    </lineage>
</organism>
<evidence type="ECO:0000313" key="1">
    <source>
        <dbReference type="EMBL" id="MFB9449131.1"/>
    </source>
</evidence>
<comment type="caution">
    <text evidence="1">The sequence shown here is derived from an EMBL/GenBank/DDBJ whole genome shotgun (WGS) entry which is preliminary data.</text>
</comment>
<keyword evidence="2" id="KW-1185">Reference proteome</keyword>
<accession>A0ABV5MJW2</accession>
<dbReference type="EMBL" id="JBHMCA010000063">
    <property type="protein sequence ID" value="MFB9449131.1"/>
    <property type="molecule type" value="Genomic_DNA"/>
</dbReference>